<feature type="compositionally biased region" description="Basic and acidic residues" evidence="1">
    <location>
        <begin position="80"/>
        <end position="89"/>
    </location>
</feature>
<gene>
    <name evidence="2" type="ORF">Pfra01_000922700</name>
</gene>
<accession>A0A9W6XBA6</accession>
<feature type="region of interest" description="Disordered" evidence="1">
    <location>
        <begin position="72"/>
        <end position="91"/>
    </location>
</feature>
<evidence type="ECO:0000256" key="1">
    <source>
        <dbReference type="SAM" id="MobiDB-lite"/>
    </source>
</evidence>
<dbReference type="AlphaFoldDB" id="A0A9W6XBA6"/>
<sequence length="167" mass="18316">MSAEASTNCTTRLMSPGEMSRVEVGDHILSRNGESYSVREMGEGGATCCGDEDNILGDNYSDYSCDSIGDSDASVNECDDNTHRARSETGSRCYDPVSAPYIEDMTRSSGLHIAERARVVNAYEAKGELGLFSLFITRELKDRIIGWTNDGLKVRGKEETNEHELDA</sequence>
<reference evidence="2" key="1">
    <citation type="submission" date="2023-04" db="EMBL/GenBank/DDBJ databases">
        <title>Phytophthora fragariaefolia NBRC 109709.</title>
        <authorList>
            <person name="Ichikawa N."/>
            <person name="Sato H."/>
            <person name="Tonouchi N."/>
        </authorList>
    </citation>
    <scope>NUCLEOTIDE SEQUENCE</scope>
    <source>
        <strain evidence="2">NBRC 109709</strain>
    </source>
</reference>
<evidence type="ECO:0000313" key="3">
    <source>
        <dbReference type="Proteomes" id="UP001165121"/>
    </source>
</evidence>
<organism evidence="2 3">
    <name type="scientific">Phytophthora fragariaefolia</name>
    <dbReference type="NCBI Taxonomy" id="1490495"/>
    <lineage>
        <taxon>Eukaryota</taxon>
        <taxon>Sar</taxon>
        <taxon>Stramenopiles</taxon>
        <taxon>Oomycota</taxon>
        <taxon>Peronosporomycetes</taxon>
        <taxon>Peronosporales</taxon>
        <taxon>Peronosporaceae</taxon>
        <taxon>Phytophthora</taxon>
    </lineage>
</organism>
<protein>
    <submittedName>
        <fullName evidence="2">Unnamed protein product</fullName>
    </submittedName>
</protein>
<keyword evidence="3" id="KW-1185">Reference proteome</keyword>
<proteinExistence type="predicted"/>
<dbReference type="OrthoDB" id="127912at2759"/>
<dbReference type="EMBL" id="BSXT01000851">
    <property type="protein sequence ID" value="GMF35132.1"/>
    <property type="molecule type" value="Genomic_DNA"/>
</dbReference>
<comment type="caution">
    <text evidence="2">The sequence shown here is derived from an EMBL/GenBank/DDBJ whole genome shotgun (WGS) entry which is preliminary data.</text>
</comment>
<name>A0A9W6XBA6_9STRA</name>
<evidence type="ECO:0000313" key="2">
    <source>
        <dbReference type="EMBL" id="GMF35132.1"/>
    </source>
</evidence>
<dbReference type="Proteomes" id="UP001165121">
    <property type="component" value="Unassembled WGS sequence"/>
</dbReference>